<dbReference type="EMBL" id="CP133615">
    <property type="protein sequence ID" value="WMV24354.1"/>
    <property type="molecule type" value="Genomic_DNA"/>
</dbReference>
<accession>A0AAF0TM44</accession>
<sequence length="254" mass="28849">MQISRSYRYNPWAIGQPTACGGGPWMASAALPRKTQKIRLSLDLRQDLQNILLQRVRLVADELFCMDSAAEIMSGGLLKSIQANHFVSQQISDGSVLALDKKKEEGILIEPPKFIDHYVLNYGKILASRDMSGSDIWLGRAQGLLTLVCIFRKYIVIGTYDRASSCWRVSHTLDNFLLGLDGHSICIPVWIDNKQVSFLVRRPPKQYHDLYEYDTNINVYKNVAILDIVDYPMYCFHPTLAYAHKMPSNYVTTA</sequence>
<evidence type="ECO:0000313" key="1">
    <source>
        <dbReference type="EMBL" id="WMV24354.1"/>
    </source>
</evidence>
<name>A0AAF0TM44_SOLVR</name>
<gene>
    <name evidence="1" type="ORF">MTR67_017739</name>
</gene>
<dbReference type="AlphaFoldDB" id="A0AAF0TM44"/>
<reference evidence="1" key="1">
    <citation type="submission" date="2023-08" db="EMBL/GenBank/DDBJ databases">
        <title>A de novo genome assembly of Solanum verrucosum Schlechtendal, a Mexican diploid species geographically isolated from the other diploid A-genome species in potato relatives.</title>
        <authorList>
            <person name="Hosaka K."/>
        </authorList>
    </citation>
    <scope>NUCLEOTIDE SEQUENCE</scope>
    <source>
        <tissue evidence="1">Young leaves</tissue>
    </source>
</reference>
<dbReference type="Proteomes" id="UP001234989">
    <property type="component" value="Chromosome 4"/>
</dbReference>
<protein>
    <submittedName>
        <fullName evidence="1">Uncharacterized protein</fullName>
    </submittedName>
</protein>
<evidence type="ECO:0000313" key="2">
    <source>
        <dbReference type="Proteomes" id="UP001234989"/>
    </source>
</evidence>
<keyword evidence="2" id="KW-1185">Reference proteome</keyword>
<proteinExistence type="predicted"/>
<organism evidence="1 2">
    <name type="scientific">Solanum verrucosum</name>
    <dbReference type="NCBI Taxonomy" id="315347"/>
    <lineage>
        <taxon>Eukaryota</taxon>
        <taxon>Viridiplantae</taxon>
        <taxon>Streptophyta</taxon>
        <taxon>Embryophyta</taxon>
        <taxon>Tracheophyta</taxon>
        <taxon>Spermatophyta</taxon>
        <taxon>Magnoliopsida</taxon>
        <taxon>eudicotyledons</taxon>
        <taxon>Gunneridae</taxon>
        <taxon>Pentapetalae</taxon>
        <taxon>asterids</taxon>
        <taxon>lamiids</taxon>
        <taxon>Solanales</taxon>
        <taxon>Solanaceae</taxon>
        <taxon>Solanoideae</taxon>
        <taxon>Solaneae</taxon>
        <taxon>Solanum</taxon>
    </lineage>
</organism>